<keyword evidence="2" id="KW-1185">Reference proteome</keyword>
<proteinExistence type="predicted"/>
<accession>A0A2R6NGY0</accession>
<dbReference type="Proteomes" id="UP000186601">
    <property type="component" value="Unassembled WGS sequence"/>
</dbReference>
<gene>
    <name evidence="1" type="ORF">PHLCEN_2v12537</name>
</gene>
<feature type="non-terminal residue" evidence="1">
    <location>
        <position position="1"/>
    </location>
</feature>
<evidence type="ECO:0000313" key="2">
    <source>
        <dbReference type="Proteomes" id="UP000186601"/>
    </source>
</evidence>
<reference evidence="1 2" key="1">
    <citation type="submission" date="2018-02" db="EMBL/GenBank/DDBJ databases">
        <title>Genome sequence of the basidiomycete white-rot fungus Phlebia centrifuga.</title>
        <authorList>
            <person name="Granchi Z."/>
            <person name="Peng M."/>
            <person name="de Vries R.P."/>
            <person name="Hilden K."/>
            <person name="Makela M.R."/>
            <person name="Grigoriev I."/>
            <person name="Riley R."/>
        </authorList>
    </citation>
    <scope>NUCLEOTIDE SEQUENCE [LARGE SCALE GENOMIC DNA]</scope>
    <source>
        <strain evidence="1 2">FBCC195</strain>
    </source>
</reference>
<organism evidence="1 2">
    <name type="scientific">Hermanssonia centrifuga</name>
    <dbReference type="NCBI Taxonomy" id="98765"/>
    <lineage>
        <taxon>Eukaryota</taxon>
        <taxon>Fungi</taxon>
        <taxon>Dikarya</taxon>
        <taxon>Basidiomycota</taxon>
        <taxon>Agaricomycotina</taxon>
        <taxon>Agaricomycetes</taxon>
        <taxon>Polyporales</taxon>
        <taxon>Meruliaceae</taxon>
        <taxon>Hermanssonia</taxon>
    </lineage>
</organism>
<dbReference type="EMBL" id="MLYV02001262">
    <property type="protein sequence ID" value="PSR71593.1"/>
    <property type="molecule type" value="Genomic_DNA"/>
</dbReference>
<dbReference type="AlphaFoldDB" id="A0A2R6NGY0"/>
<sequence length="49" mass="5380">KQPSTACRQWPPWKMHAARPDCFKLLGSIAGGPSLLHEASDAHLVDFHA</sequence>
<comment type="caution">
    <text evidence="1">The sequence shown here is derived from an EMBL/GenBank/DDBJ whole genome shotgun (WGS) entry which is preliminary data.</text>
</comment>
<name>A0A2R6NGY0_9APHY</name>
<protein>
    <submittedName>
        <fullName evidence="1">Uncharacterized protein</fullName>
    </submittedName>
</protein>
<evidence type="ECO:0000313" key="1">
    <source>
        <dbReference type="EMBL" id="PSR71593.1"/>
    </source>
</evidence>